<dbReference type="RefSeq" id="WP_319833099.1">
    <property type="nucleotide sequence ID" value="NZ_CP138858.1"/>
</dbReference>
<gene>
    <name evidence="6" type="ORF">SH580_00785</name>
</gene>
<dbReference type="SUPFAM" id="SSF46894">
    <property type="entry name" value="C-terminal effector domain of the bipartite response regulators"/>
    <property type="match status" value="1"/>
</dbReference>
<protein>
    <submittedName>
        <fullName evidence="6">Response regulator transcription factor</fullName>
    </submittedName>
</protein>
<accession>A0ABZ0RJ58</accession>
<keyword evidence="1 3" id="KW-0597">Phosphoprotein</keyword>
<feature type="domain" description="Response regulatory" evidence="5">
    <location>
        <begin position="6"/>
        <end position="126"/>
    </location>
</feature>
<dbReference type="InterPro" id="IPR039420">
    <property type="entry name" value="WalR-like"/>
</dbReference>
<keyword evidence="7" id="KW-1185">Reference proteome</keyword>
<organism evidence="6 7">
    <name type="scientific">Coraliomargarita algicola</name>
    <dbReference type="NCBI Taxonomy" id="3092156"/>
    <lineage>
        <taxon>Bacteria</taxon>
        <taxon>Pseudomonadati</taxon>
        <taxon>Verrucomicrobiota</taxon>
        <taxon>Opitutia</taxon>
        <taxon>Puniceicoccales</taxon>
        <taxon>Coraliomargaritaceae</taxon>
        <taxon>Coraliomargarita</taxon>
    </lineage>
</organism>
<dbReference type="Pfam" id="PF00196">
    <property type="entry name" value="GerE"/>
    <property type="match status" value="1"/>
</dbReference>
<feature type="domain" description="HTH luxR-type" evidence="4">
    <location>
        <begin position="150"/>
        <end position="215"/>
    </location>
</feature>
<dbReference type="SMART" id="SM00421">
    <property type="entry name" value="HTH_LUXR"/>
    <property type="match status" value="1"/>
</dbReference>
<proteinExistence type="predicted"/>
<evidence type="ECO:0000313" key="6">
    <source>
        <dbReference type="EMBL" id="WPJ96236.1"/>
    </source>
</evidence>
<dbReference type="EMBL" id="CP138858">
    <property type="protein sequence ID" value="WPJ96236.1"/>
    <property type="molecule type" value="Genomic_DNA"/>
</dbReference>
<dbReference type="Gene3D" id="3.40.50.2300">
    <property type="match status" value="1"/>
</dbReference>
<dbReference type="InterPro" id="IPR016032">
    <property type="entry name" value="Sig_transdc_resp-reg_C-effctor"/>
</dbReference>
<dbReference type="Pfam" id="PF00072">
    <property type="entry name" value="Response_reg"/>
    <property type="match status" value="1"/>
</dbReference>
<reference evidence="6 7" key="1">
    <citation type="submission" date="2023-11" db="EMBL/GenBank/DDBJ databases">
        <title>Coraliomargarita sp. nov., isolated from marine algae.</title>
        <authorList>
            <person name="Lee J.K."/>
            <person name="Baek J.H."/>
            <person name="Kim J.M."/>
            <person name="Choi D.G."/>
            <person name="Jeon C.O."/>
        </authorList>
    </citation>
    <scope>NUCLEOTIDE SEQUENCE [LARGE SCALE GENOMIC DNA]</scope>
    <source>
        <strain evidence="6 7">J2-16</strain>
    </source>
</reference>
<evidence type="ECO:0000256" key="3">
    <source>
        <dbReference type="PROSITE-ProRule" id="PRU00169"/>
    </source>
</evidence>
<feature type="modified residue" description="4-aspartylphosphate" evidence="3">
    <location>
        <position position="61"/>
    </location>
</feature>
<evidence type="ECO:0000256" key="1">
    <source>
        <dbReference type="ARBA" id="ARBA00022553"/>
    </source>
</evidence>
<evidence type="ECO:0000313" key="7">
    <source>
        <dbReference type="Proteomes" id="UP001324993"/>
    </source>
</evidence>
<dbReference type="PANTHER" id="PTHR43214">
    <property type="entry name" value="TWO-COMPONENT RESPONSE REGULATOR"/>
    <property type="match status" value="1"/>
</dbReference>
<dbReference type="InterPro" id="IPR000792">
    <property type="entry name" value="Tscrpt_reg_LuxR_C"/>
</dbReference>
<dbReference type="SMART" id="SM00448">
    <property type="entry name" value="REC"/>
    <property type="match status" value="1"/>
</dbReference>
<keyword evidence="2" id="KW-0238">DNA-binding</keyword>
<evidence type="ECO:0000259" key="5">
    <source>
        <dbReference type="PROSITE" id="PS50110"/>
    </source>
</evidence>
<dbReference type="InterPro" id="IPR001789">
    <property type="entry name" value="Sig_transdc_resp-reg_receiver"/>
</dbReference>
<evidence type="ECO:0000259" key="4">
    <source>
        <dbReference type="PROSITE" id="PS50043"/>
    </source>
</evidence>
<name>A0ABZ0RJ58_9BACT</name>
<dbReference type="PANTHER" id="PTHR43214:SF43">
    <property type="entry name" value="TWO-COMPONENT RESPONSE REGULATOR"/>
    <property type="match status" value="1"/>
</dbReference>
<evidence type="ECO:0000256" key="2">
    <source>
        <dbReference type="ARBA" id="ARBA00023125"/>
    </source>
</evidence>
<dbReference type="InterPro" id="IPR011006">
    <property type="entry name" value="CheY-like_superfamily"/>
</dbReference>
<sequence>MNRVIKITLIEDHPEFREVVGLALASEADLELIGTYGSAERALRILENPKNEAKPDIILLDLNLPGISGLEAIPWLKEYVPNSKIIVLSQSDKESEVVSAIQLGATGYLLKSSQIDQLIASIRSVADGGSTLDPQIAKYILKHLQDKQPNLKVAKPLSDRELEILHMLSEGLLKKEIAEKLGISINTVARHIVHTYEKLEVQNAPAAINKAYKAGIFPK</sequence>
<dbReference type="PROSITE" id="PS50110">
    <property type="entry name" value="RESPONSE_REGULATORY"/>
    <property type="match status" value="1"/>
</dbReference>
<dbReference type="SUPFAM" id="SSF52172">
    <property type="entry name" value="CheY-like"/>
    <property type="match status" value="1"/>
</dbReference>
<dbReference type="CDD" id="cd06170">
    <property type="entry name" value="LuxR_C_like"/>
    <property type="match status" value="1"/>
</dbReference>
<dbReference type="InterPro" id="IPR058245">
    <property type="entry name" value="NreC/VraR/RcsB-like_REC"/>
</dbReference>
<dbReference type="Proteomes" id="UP001324993">
    <property type="component" value="Chromosome"/>
</dbReference>
<dbReference type="PROSITE" id="PS50043">
    <property type="entry name" value="HTH_LUXR_2"/>
    <property type="match status" value="1"/>
</dbReference>
<dbReference type="PRINTS" id="PR00038">
    <property type="entry name" value="HTHLUXR"/>
</dbReference>
<dbReference type="CDD" id="cd17535">
    <property type="entry name" value="REC_NarL-like"/>
    <property type="match status" value="1"/>
</dbReference>